<dbReference type="SMART" id="SM00710">
    <property type="entry name" value="PbH1"/>
    <property type="match status" value="5"/>
</dbReference>
<dbReference type="AlphaFoldDB" id="A0A7C9GPB1"/>
<evidence type="ECO:0000313" key="1">
    <source>
        <dbReference type="EMBL" id="MQT17415.1"/>
    </source>
</evidence>
<name>A0A7C9GPB1_9SPHN</name>
<keyword evidence="2" id="KW-1185">Reference proteome</keyword>
<dbReference type="InterPro" id="IPR012334">
    <property type="entry name" value="Pectin_lyas_fold"/>
</dbReference>
<dbReference type="InterPro" id="IPR006626">
    <property type="entry name" value="PbH1"/>
</dbReference>
<dbReference type="EMBL" id="WIOL01000003">
    <property type="protein sequence ID" value="MQT17415.1"/>
    <property type="molecule type" value="Genomic_DNA"/>
</dbReference>
<sequence length="378" mass="39468">MLTANGTNLAAVFARAKDGDTIKVVGTVKDMVLQNRSFTKAVTIDATQATFTDTLTIKNVSKVNFLGGTYGSRTQEMRTGRAVGLYNSSDVNFSRVFFVGTGRGTGVGITTAGSRGISVSAGNFQNLRLGIGITASTDVRISSSRFIGMTSDGINIADSHRVTATANRCTNGAPSAGAHPDCIQLWSILGNPRQSDISLTNNYVNGPTQGLTSFNASAGGGLRITMIGNTIATSFPQGIACGNCDNSIFTNNTLTTLPGARWRTSMNIDGNNNIIENNTVGDRPPLGAQTLALLGSLDGADISNAISLFEEPLPDFALEDLALLASMLPLDSLTPDAMTFGSTLAAVPEPTTWAQLVFGFILVGAAVRTRRSGRSVVA</sequence>
<reference evidence="1 2" key="1">
    <citation type="submission" date="2019-09" db="EMBL/GenBank/DDBJ databases">
        <title>Polymorphobacter sp. isolated from a lake in China.</title>
        <authorList>
            <person name="Liu Z."/>
        </authorList>
    </citation>
    <scope>NUCLEOTIDE SEQUENCE [LARGE SCALE GENOMIC DNA]</scope>
    <source>
        <strain evidence="1 2">D40P</strain>
    </source>
</reference>
<dbReference type="OrthoDB" id="8450986at2"/>
<comment type="caution">
    <text evidence="1">The sequence shown here is derived from an EMBL/GenBank/DDBJ whole genome shotgun (WGS) entry which is preliminary data.</text>
</comment>
<dbReference type="NCBIfam" id="NF035944">
    <property type="entry name" value="PEPxxWA-CTERM"/>
    <property type="match status" value="1"/>
</dbReference>
<proteinExistence type="predicted"/>
<dbReference type="Gene3D" id="2.160.20.10">
    <property type="entry name" value="Single-stranded right-handed beta-helix, Pectin lyase-like"/>
    <property type="match status" value="1"/>
</dbReference>
<protein>
    <submittedName>
        <fullName evidence="1">PEPxxWA-CTERM sorting domain-containing protein</fullName>
    </submittedName>
</protein>
<dbReference type="Proteomes" id="UP000481327">
    <property type="component" value="Unassembled WGS sequence"/>
</dbReference>
<dbReference type="InterPro" id="IPR011050">
    <property type="entry name" value="Pectin_lyase_fold/virulence"/>
</dbReference>
<evidence type="ECO:0000313" key="2">
    <source>
        <dbReference type="Proteomes" id="UP000481327"/>
    </source>
</evidence>
<dbReference type="SUPFAM" id="SSF51126">
    <property type="entry name" value="Pectin lyase-like"/>
    <property type="match status" value="1"/>
</dbReference>
<dbReference type="RefSeq" id="WP_152577884.1">
    <property type="nucleotide sequence ID" value="NZ_WIOL01000003.1"/>
</dbReference>
<gene>
    <name evidence="1" type="ORF">F3168_09085</name>
</gene>
<accession>A0A7C9GPB1</accession>
<organism evidence="1 2">
    <name type="scientific">Sandarakinorhabdus fusca</name>
    <dbReference type="NCBI Taxonomy" id="1439888"/>
    <lineage>
        <taxon>Bacteria</taxon>
        <taxon>Pseudomonadati</taxon>
        <taxon>Pseudomonadota</taxon>
        <taxon>Alphaproteobacteria</taxon>
        <taxon>Sphingomonadales</taxon>
        <taxon>Sphingosinicellaceae</taxon>
        <taxon>Sandarakinorhabdus</taxon>
    </lineage>
</organism>